<dbReference type="Pfam" id="PF09349">
    <property type="entry name" value="OHCU_decarbox"/>
    <property type="match status" value="1"/>
</dbReference>
<dbReference type="AlphaFoldDB" id="A0A1E3P137"/>
<name>A0A1E3P137_WICAA</name>
<dbReference type="SUPFAM" id="SSF158694">
    <property type="entry name" value="UraD-Like"/>
    <property type="match status" value="1"/>
</dbReference>
<evidence type="ECO:0000259" key="2">
    <source>
        <dbReference type="Pfam" id="PF09349"/>
    </source>
</evidence>
<feature type="domain" description="Oxo-4-hydroxy-4-carboxy-5-ureidoimidazoline decarboxylase" evidence="2">
    <location>
        <begin position="13"/>
        <end position="176"/>
    </location>
</feature>
<reference evidence="3 4" key="1">
    <citation type="journal article" date="2016" name="Proc. Natl. Acad. Sci. U.S.A.">
        <title>Comparative genomics of biotechnologically important yeasts.</title>
        <authorList>
            <person name="Riley R."/>
            <person name="Haridas S."/>
            <person name="Wolfe K.H."/>
            <person name="Lopes M.R."/>
            <person name="Hittinger C.T."/>
            <person name="Goeker M."/>
            <person name="Salamov A.A."/>
            <person name="Wisecaver J.H."/>
            <person name="Long T.M."/>
            <person name="Calvey C.H."/>
            <person name="Aerts A.L."/>
            <person name="Barry K.W."/>
            <person name="Choi C."/>
            <person name="Clum A."/>
            <person name="Coughlan A.Y."/>
            <person name="Deshpande S."/>
            <person name="Douglass A.P."/>
            <person name="Hanson S.J."/>
            <person name="Klenk H.-P."/>
            <person name="LaButti K.M."/>
            <person name="Lapidus A."/>
            <person name="Lindquist E.A."/>
            <person name="Lipzen A.M."/>
            <person name="Meier-Kolthoff J.P."/>
            <person name="Ohm R.A."/>
            <person name="Otillar R.P."/>
            <person name="Pangilinan J.L."/>
            <person name="Peng Y."/>
            <person name="Rokas A."/>
            <person name="Rosa C.A."/>
            <person name="Scheuner C."/>
            <person name="Sibirny A.A."/>
            <person name="Slot J.C."/>
            <person name="Stielow J.B."/>
            <person name="Sun H."/>
            <person name="Kurtzman C.P."/>
            <person name="Blackwell M."/>
            <person name="Grigoriev I.V."/>
            <person name="Jeffries T.W."/>
        </authorList>
    </citation>
    <scope>NUCLEOTIDE SEQUENCE [LARGE SCALE GENOMIC DNA]</scope>
    <source>
        <strain evidence="4">ATCC 58044 / CBS 1984 / NCYC 433 / NRRL Y-366-8</strain>
    </source>
</reference>
<accession>A0A1E3P137</accession>
<sequence length="183" mass="21158">MSYKLPDISTLPTLPQAEQDEVLTHLFEPSETLFTYLRPYLSTSYSSYIELIETSRTAFLKLVDDKERDDLIKDSRIGDIIACHPRLGVPKTTKLSEHSSKEQKSLQSDDETIKKFVTLNETYESQFPGLRFVCFVNGRPRDEIVGIFQDRIDKNDYKQEVIDALNAMCDIAIDRYKKIQPKI</sequence>
<dbReference type="InterPro" id="IPR018020">
    <property type="entry name" value="OHCU_decarboxylase"/>
</dbReference>
<evidence type="ECO:0000313" key="3">
    <source>
        <dbReference type="EMBL" id="ODQ59043.1"/>
    </source>
</evidence>
<dbReference type="PANTHER" id="PTHR37987:SF1">
    <property type="entry name" value="OXO-4-HYDROXY-4-CARBOXY-5-UREIDOIMIDAZOLINE DECARBOXYLASE DOMAIN-CONTAINING PROTEIN"/>
    <property type="match status" value="1"/>
</dbReference>
<dbReference type="GeneID" id="30199167"/>
<proteinExistence type="predicted"/>
<dbReference type="Gene3D" id="1.10.3330.10">
    <property type="entry name" value="Oxo-4-hydroxy-4-carboxy-5-ureidoimidazoline decarboxylase"/>
    <property type="match status" value="1"/>
</dbReference>
<evidence type="ECO:0000256" key="1">
    <source>
        <dbReference type="ARBA" id="ARBA00022631"/>
    </source>
</evidence>
<keyword evidence="1" id="KW-0659">Purine metabolism</keyword>
<gene>
    <name evidence="3" type="ORF">WICANDRAFT_32144</name>
</gene>
<keyword evidence="4" id="KW-1185">Reference proteome</keyword>
<dbReference type="EMBL" id="KV454211">
    <property type="protein sequence ID" value="ODQ59043.1"/>
    <property type="molecule type" value="Genomic_DNA"/>
</dbReference>
<organism evidence="3 4">
    <name type="scientific">Wickerhamomyces anomalus (strain ATCC 58044 / CBS 1984 / NCYC 433 / NRRL Y-366-8)</name>
    <name type="common">Yeast</name>
    <name type="synonym">Hansenula anomala</name>
    <dbReference type="NCBI Taxonomy" id="683960"/>
    <lineage>
        <taxon>Eukaryota</taxon>
        <taxon>Fungi</taxon>
        <taxon>Dikarya</taxon>
        <taxon>Ascomycota</taxon>
        <taxon>Saccharomycotina</taxon>
        <taxon>Saccharomycetes</taxon>
        <taxon>Phaffomycetales</taxon>
        <taxon>Wickerhamomycetaceae</taxon>
        <taxon>Wickerhamomyces</taxon>
    </lineage>
</organism>
<dbReference type="PANTHER" id="PTHR37987">
    <property type="entry name" value="CHROMOSOME 9, WHOLE GENOME SHOTGUN SEQUENCE"/>
    <property type="match status" value="1"/>
</dbReference>
<protein>
    <recommendedName>
        <fullName evidence="2">Oxo-4-hydroxy-4-carboxy-5-ureidoimidazoline decarboxylase domain-containing protein</fullName>
    </recommendedName>
</protein>
<dbReference type="Proteomes" id="UP000094112">
    <property type="component" value="Unassembled WGS sequence"/>
</dbReference>
<evidence type="ECO:0000313" key="4">
    <source>
        <dbReference type="Proteomes" id="UP000094112"/>
    </source>
</evidence>
<dbReference type="InterPro" id="IPR036778">
    <property type="entry name" value="OHCU_decarboxylase_sf"/>
</dbReference>
<dbReference type="RefSeq" id="XP_019038250.1">
    <property type="nucleotide sequence ID" value="XM_019181921.1"/>
</dbReference>
<dbReference type="STRING" id="683960.A0A1E3P137"/>
<dbReference type="OrthoDB" id="5398391at2759"/>
<dbReference type="GO" id="GO:0006144">
    <property type="term" value="P:purine nucleobase metabolic process"/>
    <property type="evidence" value="ECO:0007669"/>
    <property type="project" value="UniProtKB-KW"/>
</dbReference>